<dbReference type="EMBL" id="BAAAQK010000001">
    <property type="protein sequence ID" value="GAA1828555.1"/>
    <property type="molecule type" value="Genomic_DNA"/>
</dbReference>
<protein>
    <submittedName>
        <fullName evidence="3">Nitroreductase family deazaflavin-dependent oxidoreductase</fullName>
    </submittedName>
</protein>
<dbReference type="Pfam" id="PF04075">
    <property type="entry name" value="F420H2_quin_red"/>
    <property type="match status" value="1"/>
</dbReference>
<name>A0ABN2MJV7_9PSEU</name>
<evidence type="ECO:0000256" key="1">
    <source>
        <dbReference type="ARBA" id="ARBA00008710"/>
    </source>
</evidence>
<dbReference type="PANTHER" id="PTHR39428:SF3">
    <property type="entry name" value="DEAZAFLAVIN-DEPENDENT NITROREDUCTASE"/>
    <property type="match status" value="1"/>
</dbReference>
<comment type="caution">
    <text evidence="3">The sequence shown here is derived from an EMBL/GenBank/DDBJ whole genome shotgun (WGS) entry which is preliminary data.</text>
</comment>
<dbReference type="PANTHER" id="PTHR39428">
    <property type="entry name" value="F420H(2)-DEPENDENT QUINONE REDUCTASE RV1261C"/>
    <property type="match status" value="1"/>
</dbReference>
<accession>A0ABN2MJV7</accession>
<gene>
    <name evidence="3" type="ORF">GCM10009836_02870</name>
</gene>
<comment type="catalytic activity">
    <reaction evidence="2">
        <text>oxidized coenzyme F420-(gamma-L-Glu)(n) + a quinol + H(+) = reduced coenzyme F420-(gamma-L-Glu)(n) + a quinone</text>
        <dbReference type="Rhea" id="RHEA:39663"/>
        <dbReference type="Rhea" id="RHEA-COMP:12939"/>
        <dbReference type="Rhea" id="RHEA-COMP:14378"/>
        <dbReference type="ChEBI" id="CHEBI:15378"/>
        <dbReference type="ChEBI" id="CHEBI:24646"/>
        <dbReference type="ChEBI" id="CHEBI:132124"/>
        <dbReference type="ChEBI" id="CHEBI:133980"/>
        <dbReference type="ChEBI" id="CHEBI:139511"/>
    </reaction>
</comment>
<sequence length="148" mass="16736">MALTGDYEPSPAQFVEDHVRRYEETGDPYSGPFDGQPCVILTTRGRRSGKLRKTPVVRIEREGRYAVVASTGGGPKHPQWYLNLVAEPEVLLQDGPKVMALRARTATPEERADWWPHATAVWPQYDDYGARTDRVIPLVLFDPSTEER</sequence>
<comment type="similarity">
    <text evidence="1">Belongs to the F420H(2)-dependent quinone reductase family.</text>
</comment>
<proteinExistence type="inferred from homology"/>
<dbReference type="Gene3D" id="2.30.110.10">
    <property type="entry name" value="Electron Transport, Fmn-binding Protein, Chain A"/>
    <property type="match status" value="1"/>
</dbReference>
<evidence type="ECO:0000256" key="2">
    <source>
        <dbReference type="ARBA" id="ARBA00049106"/>
    </source>
</evidence>
<reference evidence="3 4" key="1">
    <citation type="journal article" date="2019" name="Int. J. Syst. Evol. Microbiol.">
        <title>The Global Catalogue of Microorganisms (GCM) 10K type strain sequencing project: providing services to taxonomists for standard genome sequencing and annotation.</title>
        <authorList>
            <consortium name="The Broad Institute Genomics Platform"/>
            <consortium name="The Broad Institute Genome Sequencing Center for Infectious Disease"/>
            <person name="Wu L."/>
            <person name="Ma J."/>
        </authorList>
    </citation>
    <scope>NUCLEOTIDE SEQUENCE [LARGE SCALE GENOMIC DNA]</scope>
    <source>
        <strain evidence="3 4">JCM 16009</strain>
    </source>
</reference>
<evidence type="ECO:0000313" key="4">
    <source>
        <dbReference type="Proteomes" id="UP001500449"/>
    </source>
</evidence>
<keyword evidence="4" id="KW-1185">Reference proteome</keyword>
<organism evidence="3 4">
    <name type="scientific">Pseudonocardia ailaonensis</name>
    <dbReference type="NCBI Taxonomy" id="367279"/>
    <lineage>
        <taxon>Bacteria</taxon>
        <taxon>Bacillati</taxon>
        <taxon>Actinomycetota</taxon>
        <taxon>Actinomycetes</taxon>
        <taxon>Pseudonocardiales</taxon>
        <taxon>Pseudonocardiaceae</taxon>
        <taxon>Pseudonocardia</taxon>
    </lineage>
</organism>
<dbReference type="RefSeq" id="WP_344411660.1">
    <property type="nucleotide sequence ID" value="NZ_BAAAQK010000001.1"/>
</dbReference>
<dbReference type="InterPro" id="IPR012349">
    <property type="entry name" value="Split_barrel_FMN-bd"/>
</dbReference>
<dbReference type="Proteomes" id="UP001500449">
    <property type="component" value="Unassembled WGS sequence"/>
</dbReference>
<dbReference type="InterPro" id="IPR004378">
    <property type="entry name" value="F420H2_quin_Rdtase"/>
</dbReference>
<dbReference type="NCBIfam" id="TIGR00026">
    <property type="entry name" value="hi_GC_TIGR00026"/>
    <property type="match status" value="1"/>
</dbReference>
<evidence type="ECO:0000313" key="3">
    <source>
        <dbReference type="EMBL" id="GAA1828555.1"/>
    </source>
</evidence>